<feature type="transmembrane region" description="Helical" evidence="8">
    <location>
        <begin position="179"/>
        <end position="199"/>
    </location>
</feature>
<organism evidence="10 11">
    <name type="scientific">Pristionchus fissidentatus</name>
    <dbReference type="NCBI Taxonomy" id="1538716"/>
    <lineage>
        <taxon>Eukaryota</taxon>
        <taxon>Metazoa</taxon>
        <taxon>Ecdysozoa</taxon>
        <taxon>Nematoda</taxon>
        <taxon>Chromadorea</taxon>
        <taxon>Rhabditida</taxon>
        <taxon>Rhabditina</taxon>
        <taxon>Diplogasteromorpha</taxon>
        <taxon>Diplogasteroidea</taxon>
        <taxon>Neodiplogasteridae</taxon>
        <taxon>Pristionchus</taxon>
    </lineage>
</organism>
<feature type="transmembrane region" description="Helical" evidence="8">
    <location>
        <begin position="60"/>
        <end position="80"/>
    </location>
</feature>
<protein>
    <recommendedName>
        <fullName evidence="9">Major facilitator superfamily (MFS) profile domain-containing protein</fullName>
    </recommendedName>
</protein>
<keyword evidence="5 8" id="KW-0472">Membrane</keyword>
<dbReference type="InterPro" id="IPR036259">
    <property type="entry name" value="MFS_trans_sf"/>
</dbReference>
<gene>
    <name evidence="10" type="ORF">PFISCL1PPCAC_16073</name>
</gene>
<proteinExistence type="inferred from homology"/>
<evidence type="ECO:0000259" key="9">
    <source>
        <dbReference type="PROSITE" id="PS50850"/>
    </source>
</evidence>
<feature type="transmembrane region" description="Helical" evidence="8">
    <location>
        <begin position="244"/>
        <end position="268"/>
    </location>
</feature>
<keyword evidence="2" id="KW-0813">Transport</keyword>
<feature type="transmembrane region" description="Helical" evidence="8">
    <location>
        <begin position="149"/>
        <end position="167"/>
    </location>
</feature>
<evidence type="ECO:0000256" key="1">
    <source>
        <dbReference type="ARBA" id="ARBA00004141"/>
    </source>
</evidence>
<evidence type="ECO:0000256" key="7">
    <source>
        <dbReference type="SAM" id="MobiDB-lite"/>
    </source>
</evidence>
<feature type="transmembrane region" description="Helical" evidence="8">
    <location>
        <begin position="288"/>
        <end position="310"/>
    </location>
</feature>
<feature type="transmembrane region" description="Helical" evidence="8">
    <location>
        <begin position="331"/>
        <end position="349"/>
    </location>
</feature>
<feature type="non-terminal residue" evidence="10">
    <location>
        <position position="1"/>
    </location>
</feature>
<feature type="compositionally biased region" description="Low complexity" evidence="7">
    <location>
        <begin position="504"/>
        <end position="517"/>
    </location>
</feature>
<dbReference type="Pfam" id="PF07690">
    <property type="entry name" value="MFS_1"/>
    <property type="match status" value="1"/>
</dbReference>
<dbReference type="GO" id="GO:0016020">
    <property type="term" value="C:membrane"/>
    <property type="evidence" value="ECO:0007669"/>
    <property type="project" value="UniProtKB-SubCell"/>
</dbReference>
<name>A0AAV5VYY4_9BILA</name>
<evidence type="ECO:0000256" key="5">
    <source>
        <dbReference type="ARBA" id="ARBA00023136"/>
    </source>
</evidence>
<dbReference type="EMBL" id="BTSY01000004">
    <property type="protein sequence ID" value="GMT24776.1"/>
    <property type="molecule type" value="Genomic_DNA"/>
</dbReference>
<comment type="caution">
    <text evidence="10">The sequence shown here is derived from an EMBL/GenBank/DDBJ whole genome shotgun (WGS) entry which is preliminary data.</text>
</comment>
<feature type="transmembrane region" description="Helical" evidence="8">
    <location>
        <begin position="87"/>
        <end position="107"/>
    </location>
</feature>
<dbReference type="AlphaFoldDB" id="A0AAV5VYY4"/>
<dbReference type="PROSITE" id="PS50850">
    <property type="entry name" value="MFS"/>
    <property type="match status" value="1"/>
</dbReference>
<keyword evidence="11" id="KW-1185">Reference proteome</keyword>
<evidence type="ECO:0000256" key="6">
    <source>
        <dbReference type="ARBA" id="ARBA00024338"/>
    </source>
</evidence>
<feature type="transmembrane region" description="Helical" evidence="8">
    <location>
        <begin position="361"/>
        <end position="384"/>
    </location>
</feature>
<evidence type="ECO:0000256" key="4">
    <source>
        <dbReference type="ARBA" id="ARBA00022989"/>
    </source>
</evidence>
<evidence type="ECO:0000313" key="10">
    <source>
        <dbReference type="EMBL" id="GMT24776.1"/>
    </source>
</evidence>
<dbReference type="SUPFAM" id="SSF103473">
    <property type="entry name" value="MFS general substrate transporter"/>
    <property type="match status" value="1"/>
</dbReference>
<dbReference type="PANTHER" id="PTHR23505:SF79">
    <property type="entry name" value="PROTEIN SPINSTER"/>
    <property type="match status" value="1"/>
</dbReference>
<evidence type="ECO:0000313" key="11">
    <source>
        <dbReference type="Proteomes" id="UP001432322"/>
    </source>
</evidence>
<dbReference type="Proteomes" id="UP001432322">
    <property type="component" value="Unassembled WGS sequence"/>
</dbReference>
<comment type="subcellular location">
    <subcellularLocation>
        <location evidence="1">Membrane</location>
        <topology evidence="1">Multi-pass membrane protein</topology>
    </subcellularLocation>
</comment>
<accession>A0AAV5VYY4</accession>
<feature type="transmembrane region" description="Helical" evidence="8">
    <location>
        <begin position="17"/>
        <end position="35"/>
    </location>
</feature>
<evidence type="ECO:0000256" key="8">
    <source>
        <dbReference type="SAM" id="Phobius"/>
    </source>
</evidence>
<dbReference type="InterPro" id="IPR044770">
    <property type="entry name" value="MFS_spinster-like"/>
</dbReference>
<dbReference type="InterPro" id="IPR020846">
    <property type="entry name" value="MFS_dom"/>
</dbReference>
<dbReference type="PANTHER" id="PTHR23505">
    <property type="entry name" value="SPINSTER"/>
    <property type="match status" value="1"/>
</dbReference>
<feature type="transmembrane region" description="Helical" evidence="8">
    <location>
        <begin position="119"/>
        <end position="137"/>
    </location>
</feature>
<reference evidence="10" key="1">
    <citation type="submission" date="2023-10" db="EMBL/GenBank/DDBJ databases">
        <title>Genome assembly of Pristionchus species.</title>
        <authorList>
            <person name="Yoshida K."/>
            <person name="Sommer R.J."/>
        </authorList>
    </citation>
    <scope>NUCLEOTIDE SEQUENCE</scope>
    <source>
        <strain evidence="10">RS5133</strain>
    </source>
</reference>
<evidence type="ECO:0000256" key="3">
    <source>
        <dbReference type="ARBA" id="ARBA00022692"/>
    </source>
</evidence>
<feature type="region of interest" description="Disordered" evidence="7">
    <location>
        <begin position="484"/>
        <end position="526"/>
    </location>
</feature>
<evidence type="ECO:0000256" key="2">
    <source>
        <dbReference type="ARBA" id="ARBA00022448"/>
    </source>
</evidence>
<feature type="domain" description="Major facilitator superfamily (MFS) profile" evidence="9">
    <location>
        <begin position="22"/>
        <end position="460"/>
    </location>
</feature>
<dbReference type="Gene3D" id="1.20.1250.20">
    <property type="entry name" value="MFS general substrate transporter like domains"/>
    <property type="match status" value="1"/>
</dbReference>
<sequence length="526" mass="56574">VSGTPPAKSAKNRNYAATDYAVFAILFFTNILNYMDRYTMAGVLTGIQKDFSISDSLAGLLQTTFIVSLAVGSPVFGYLGDRYSRKWLMVVGLLVWTLSVLGSSLMPQTKFGGFVSMRGLFGIGQAAYVTVSPSLIADIFAGSKRSTMLMLYYFGIPVGSGLGFIVGSQVASVTGDWRWGIRATTILDAICLVLIIIFVKERPRGITEHEGAVPEKQEKSVQHSSYGADLLSLFKNATFMTSSFAYTCVIFVTGTLSWWMPTAMQHIYAHRKNFNSTDFLPPAEKSTTTFNFGIITLISGFVGVAAGSVLSSLLSSGKWCFACCQTPRSDPIICAVGTAIGVPTFFAVMQLVPMNMVSAQVVMFFCISSLCFIWATNVNLLISVVPADKRNSANGIQILLSHIFGDGSGPYVIGAISDAIRGTDRTPLAHWKSLSLAFYVANAILIPAVVLFIVAAITYPRDRANFLKAMNGSPTQMAAIAENGNSTSNKVAPVDTGPNKNAFQTQPTPQSSDPQSSNEKTAAQEK</sequence>
<keyword evidence="4 8" id="KW-1133">Transmembrane helix</keyword>
<dbReference type="InterPro" id="IPR011701">
    <property type="entry name" value="MFS"/>
</dbReference>
<dbReference type="CDD" id="cd17328">
    <property type="entry name" value="MFS_spinster_like"/>
    <property type="match status" value="1"/>
</dbReference>
<dbReference type="GO" id="GO:0022857">
    <property type="term" value="F:transmembrane transporter activity"/>
    <property type="evidence" value="ECO:0007669"/>
    <property type="project" value="InterPro"/>
</dbReference>
<feature type="transmembrane region" description="Helical" evidence="8">
    <location>
        <begin position="396"/>
        <end position="416"/>
    </location>
</feature>
<feature type="transmembrane region" description="Helical" evidence="8">
    <location>
        <begin position="436"/>
        <end position="459"/>
    </location>
</feature>
<comment type="similarity">
    <text evidence="6">Belongs to the major facilitator superfamily. Spinster (TC 2.A.1.49) family.</text>
</comment>
<keyword evidence="3 8" id="KW-0812">Transmembrane</keyword>